<feature type="repeat" description="PPR" evidence="2">
    <location>
        <begin position="528"/>
        <end position="562"/>
    </location>
</feature>
<dbReference type="InterPro" id="IPR011990">
    <property type="entry name" value="TPR-like_helical_dom_sf"/>
</dbReference>
<dbReference type="PANTHER" id="PTHR47447">
    <property type="entry name" value="OS03G0856100 PROTEIN"/>
    <property type="match status" value="1"/>
</dbReference>
<name>A0A813BGR9_9DINO</name>
<dbReference type="InterPro" id="IPR033443">
    <property type="entry name" value="PROP1-like_PPR_dom"/>
</dbReference>
<dbReference type="SUPFAM" id="SSF48452">
    <property type="entry name" value="TPR-like"/>
    <property type="match status" value="1"/>
</dbReference>
<dbReference type="Pfam" id="PF01535">
    <property type="entry name" value="PPR"/>
    <property type="match status" value="5"/>
</dbReference>
<dbReference type="PROSITE" id="PS51375">
    <property type="entry name" value="PPR"/>
    <property type="match status" value="8"/>
</dbReference>
<dbReference type="PANTHER" id="PTHR47447:SF23">
    <property type="entry name" value="PENTACOTRIPEPTIDE-REPEAT REGION OF PRORP DOMAIN-CONTAINING PROTEIN"/>
    <property type="match status" value="1"/>
</dbReference>
<dbReference type="Pfam" id="PF17177">
    <property type="entry name" value="PPR_long"/>
    <property type="match status" value="1"/>
</dbReference>
<proteinExistence type="predicted"/>
<evidence type="ECO:0000313" key="4">
    <source>
        <dbReference type="EMBL" id="CAE7900650.1"/>
    </source>
</evidence>
<dbReference type="Gene3D" id="1.25.40.10">
    <property type="entry name" value="Tetratricopeptide repeat domain"/>
    <property type="match status" value="5"/>
</dbReference>
<dbReference type="AlphaFoldDB" id="A0A813BGR9"/>
<feature type="repeat" description="PPR" evidence="2">
    <location>
        <begin position="388"/>
        <end position="422"/>
    </location>
</feature>
<keyword evidence="5" id="KW-1185">Reference proteome</keyword>
<evidence type="ECO:0000256" key="2">
    <source>
        <dbReference type="PROSITE-ProRule" id="PRU00708"/>
    </source>
</evidence>
<dbReference type="InterPro" id="IPR002885">
    <property type="entry name" value="PPR_rpt"/>
</dbReference>
<dbReference type="EMBL" id="CAJNJA010070363">
    <property type="protein sequence ID" value="CAE7900650.1"/>
    <property type="molecule type" value="Genomic_DNA"/>
</dbReference>
<dbReference type="Pfam" id="PF13041">
    <property type="entry name" value="PPR_2"/>
    <property type="match status" value="2"/>
</dbReference>
<evidence type="ECO:0000313" key="5">
    <source>
        <dbReference type="Proteomes" id="UP000601435"/>
    </source>
</evidence>
<protein>
    <recommendedName>
        <fullName evidence="3">PROP1-like PPR domain-containing protein</fullName>
    </recommendedName>
</protein>
<feature type="repeat" description="PPR" evidence="2">
    <location>
        <begin position="812"/>
        <end position="846"/>
    </location>
</feature>
<sequence length="1032" mass="113795">MTTSSTELAGMDEELSVIGTIWSCVNEAAWFAAGFLLFRLALRYNLLPARIELWTPQALKTKSNKAGNSPGANKQRCRATQAICDRSDAGDHQAVLAKWNEVRAEAGAPSLQLVALEAVAEALTICEPSRLADELTQYLSLHPLMARPSNTHGLVATILKAGRDPDLAQTFIEQMQAEKMQSAITAKVQDMILGHFAAKGLYAKVTTHLARREPDSETWTSGLNAAIRGFLQGGHLKLAMKCIQEVQEMGRSISPASAAAMLDASCNKKDVSIPKVLDILGGTNLPTESAAAVMSTCLKKDDTVAARKLESQLRGQGQVPFAVLEPLLKLAAKHDEEWAQQLMQETQERNMFLSEGLCGLVLSRCGEARHIQLAEVIQRYLRDRKMTSLATYKTLMKVYATCELFERACDLYDDVLADGITPDSVMYGCLAKFATKCGRDALQDRLFSAASEKPEGGDVQNYMWLIRSAGQRHDVARAVSLLRQLQHQKAVMVDAATYNCVLDVCMSNGAMQQAETIFQEMQQKKLQNLITYNTLMKGYAMKGDLTRARRLLQDMQEAGLKPNSASFNCLISAAVTGGDYQQAWTIFESMRKCGVEADSFTVCILLKIVRKASNRRDAQRALSVLDASKVDICKDEILLNTVLDAAIHLKDTRRLAWLLRDFEAATLLPSVQNYGLIIKAYACLKQTKKCWSIWHEMTDKAQRGLVPSDVALSCMLDSIVSAGQVEEAVTLFDQWRELVPPNTIIFSNLIKGFAAQGDAERALDMYSQLRAEGLKMNLVAYSTLIDAQARAGKIEKAHALLQEMREDGIEPNTITYSSLVKGHCREGDLDGALKVFEQMVANGVLPDTVMYNTLLDGSVRACRFSLCDQLLKEMAQSGAEPSNFTLSIVVKMWGKRKKLDKAFDTVRSHAEAESLQLDSKLCTCLISACFHNGAPKRALAALEEMKTWKYCDGPDAGTYEQLIEQLVKARLVPEAAAVAQEAVALACSPRSGIKPLNTAVLRILQRSLEQCGQGRLWNPIKDQLQRARLPMP</sequence>
<evidence type="ECO:0000259" key="3">
    <source>
        <dbReference type="Pfam" id="PF17177"/>
    </source>
</evidence>
<feature type="repeat" description="PPR" evidence="2">
    <location>
        <begin position="777"/>
        <end position="811"/>
    </location>
</feature>
<comment type="caution">
    <text evidence="4">The sequence shown here is derived from an EMBL/GenBank/DDBJ whole genome shotgun (WGS) entry which is preliminary data.</text>
</comment>
<dbReference type="Proteomes" id="UP000601435">
    <property type="component" value="Unassembled WGS sequence"/>
</dbReference>
<dbReference type="NCBIfam" id="TIGR00756">
    <property type="entry name" value="PPR"/>
    <property type="match status" value="8"/>
</dbReference>
<feature type="domain" description="PROP1-like PPR" evidence="3">
    <location>
        <begin position="461"/>
        <end position="615"/>
    </location>
</feature>
<reference evidence="4" key="1">
    <citation type="submission" date="2021-02" db="EMBL/GenBank/DDBJ databases">
        <authorList>
            <person name="Dougan E. K."/>
            <person name="Rhodes N."/>
            <person name="Thang M."/>
            <person name="Chan C."/>
        </authorList>
    </citation>
    <scope>NUCLEOTIDE SEQUENCE</scope>
</reference>
<feature type="repeat" description="PPR" evidence="2">
    <location>
        <begin position="563"/>
        <end position="597"/>
    </location>
</feature>
<organism evidence="4 5">
    <name type="scientific">Symbiodinium necroappetens</name>
    <dbReference type="NCBI Taxonomy" id="1628268"/>
    <lineage>
        <taxon>Eukaryota</taxon>
        <taxon>Sar</taxon>
        <taxon>Alveolata</taxon>
        <taxon>Dinophyceae</taxon>
        <taxon>Suessiales</taxon>
        <taxon>Symbiodiniaceae</taxon>
        <taxon>Symbiodinium</taxon>
    </lineage>
</organism>
<feature type="repeat" description="PPR" evidence="2">
    <location>
        <begin position="494"/>
        <end position="524"/>
    </location>
</feature>
<feature type="repeat" description="PPR" evidence="2">
    <location>
        <begin position="847"/>
        <end position="881"/>
    </location>
</feature>
<dbReference type="OrthoDB" id="185373at2759"/>
<feature type="repeat" description="PPR" evidence="2">
    <location>
        <begin position="742"/>
        <end position="776"/>
    </location>
</feature>
<accession>A0A813BGR9</accession>
<evidence type="ECO:0000256" key="1">
    <source>
        <dbReference type="ARBA" id="ARBA00022737"/>
    </source>
</evidence>
<gene>
    <name evidence="4" type="ORF">SNEC2469_LOCUS30310</name>
</gene>
<keyword evidence="1" id="KW-0677">Repeat</keyword>